<gene>
    <name evidence="2" type="primary">pduE</name>
    <name evidence="2" type="ORF">D7V88_04795</name>
</gene>
<protein>
    <submittedName>
        <fullName evidence="2">Diol dehydratase small subunit</fullName>
    </submittedName>
</protein>
<dbReference type="PIRSF" id="PIRSF018505">
    <property type="entry name" value="Prpndl_dhdrts_sm"/>
    <property type="match status" value="1"/>
</dbReference>
<sequence>MPMSRDAQRPSKPLSYPLGKHHPERLHTPTGKTLEAMTFQAVLDGRVTAEDLRITAETLQLQAGIAESVGRTQLAGNFRRAGELTAVSDERILQIYNALRPGASTCDELLAIAKELEEQYGAKSSAALVREAASVYKRRGILSDSHG</sequence>
<evidence type="ECO:0000256" key="1">
    <source>
        <dbReference type="SAM" id="MobiDB-lite"/>
    </source>
</evidence>
<dbReference type="Gene3D" id="1.10.1510.20">
    <property type="entry name" value="Propanediol/glycerol dehydratase, small subunit"/>
    <property type="match status" value="1"/>
</dbReference>
<organism evidence="2 3">
    <name type="scientific">Corallococcus terminator</name>
    <dbReference type="NCBI Taxonomy" id="2316733"/>
    <lineage>
        <taxon>Bacteria</taxon>
        <taxon>Pseudomonadati</taxon>
        <taxon>Myxococcota</taxon>
        <taxon>Myxococcia</taxon>
        <taxon>Myxococcales</taxon>
        <taxon>Cystobacterineae</taxon>
        <taxon>Myxococcaceae</taxon>
        <taxon>Corallococcus</taxon>
    </lineage>
</organism>
<dbReference type="EMBL" id="RAVZ01000019">
    <property type="protein sequence ID" value="RKG92780.1"/>
    <property type="molecule type" value="Genomic_DNA"/>
</dbReference>
<dbReference type="Pfam" id="PF02287">
    <property type="entry name" value="Dehydratase_SU"/>
    <property type="match status" value="1"/>
</dbReference>
<accession>A0A3A8JLY6</accession>
<dbReference type="InterPro" id="IPR036091">
    <property type="entry name" value="Prodiol/glycerol_DeHase__sf_su"/>
</dbReference>
<dbReference type="OrthoDB" id="3732589at2"/>
<dbReference type="SUPFAM" id="SSF47148">
    <property type="entry name" value="Diol dehydratase, gamma subunit"/>
    <property type="match status" value="1"/>
</dbReference>
<evidence type="ECO:0000313" key="3">
    <source>
        <dbReference type="Proteomes" id="UP000268094"/>
    </source>
</evidence>
<keyword evidence="3" id="KW-1185">Reference proteome</keyword>
<comment type="caution">
    <text evidence="2">The sequence shown here is derived from an EMBL/GenBank/DDBJ whole genome shotgun (WGS) entry which is preliminary data.</text>
</comment>
<name>A0A3A8JLY6_9BACT</name>
<evidence type="ECO:0000313" key="2">
    <source>
        <dbReference type="EMBL" id="RKG92780.1"/>
    </source>
</evidence>
<dbReference type="NCBIfam" id="NF011972">
    <property type="entry name" value="PRK15443.1-3"/>
    <property type="match status" value="1"/>
</dbReference>
<dbReference type="Proteomes" id="UP000268094">
    <property type="component" value="Unassembled WGS sequence"/>
</dbReference>
<feature type="region of interest" description="Disordered" evidence="1">
    <location>
        <begin position="1"/>
        <end position="28"/>
    </location>
</feature>
<dbReference type="InterPro" id="IPR003207">
    <property type="entry name" value="Ppandiol/glycerol_DeHydtase_su"/>
</dbReference>
<reference evidence="3" key="1">
    <citation type="submission" date="2018-09" db="EMBL/GenBank/DDBJ databases">
        <authorList>
            <person name="Livingstone P.G."/>
            <person name="Whitworth D.E."/>
        </authorList>
    </citation>
    <scope>NUCLEOTIDE SEQUENCE [LARGE SCALE GENOMIC DNA]</scope>
    <source>
        <strain evidence="3">CA054A</strain>
    </source>
</reference>
<dbReference type="AlphaFoldDB" id="A0A3A8JLY6"/>
<proteinExistence type="predicted"/>